<proteinExistence type="predicted"/>
<dbReference type="EMBL" id="AZBU02000010">
    <property type="protein sequence ID" value="TKR62301.1"/>
    <property type="molecule type" value="Genomic_DNA"/>
</dbReference>
<protein>
    <submittedName>
        <fullName evidence="1">Uncharacterized protein</fullName>
    </submittedName>
</protein>
<reference evidence="1 2" key="1">
    <citation type="journal article" date="2015" name="Genome Biol.">
        <title>Comparative genomics of Steinernema reveals deeply conserved gene regulatory networks.</title>
        <authorList>
            <person name="Dillman A.R."/>
            <person name="Macchietto M."/>
            <person name="Porter C.F."/>
            <person name="Rogers A."/>
            <person name="Williams B."/>
            <person name="Antoshechkin I."/>
            <person name="Lee M.M."/>
            <person name="Goodwin Z."/>
            <person name="Lu X."/>
            <person name="Lewis E.E."/>
            <person name="Goodrich-Blair H."/>
            <person name="Stock S.P."/>
            <person name="Adams B.J."/>
            <person name="Sternberg P.W."/>
            <person name="Mortazavi A."/>
        </authorList>
    </citation>
    <scope>NUCLEOTIDE SEQUENCE [LARGE SCALE GENOMIC DNA]</scope>
    <source>
        <strain evidence="1 2">ALL</strain>
    </source>
</reference>
<accession>A0A4U5M0W4</accession>
<gene>
    <name evidence="1" type="ORF">L596_026283</name>
</gene>
<organism evidence="1 2">
    <name type="scientific">Steinernema carpocapsae</name>
    <name type="common">Entomopathogenic nematode</name>
    <dbReference type="NCBI Taxonomy" id="34508"/>
    <lineage>
        <taxon>Eukaryota</taxon>
        <taxon>Metazoa</taxon>
        <taxon>Ecdysozoa</taxon>
        <taxon>Nematoda</taxon>
        <taxon>Chromadorea</taxon>
        <taxon>Rhabditida</taxon>
        <taxon>Tylenchina</taxon>
        <taxon>Panagrolaimomorpha</taxon>
        <taxon>Strongyloidoidea</taxon>
        <taxon>Steinernematidae</taxon>
        <taxon>Steinernema</taxon>
    </lineage>
</organism>
<reference evidence="1 2" key="2">
    <citation type="journal article" date="2019" name="G3 (Bethesda)">
        <title>Hybrid Assembly of the Genome of the Entomopathogenic Nematode Steinernema carpocapsae Identifies the X-Chromosome.</title>
        <authorList>
            <person name="Serra L."/>
            <person name="Macchietto M."/>
            <person name="Macias-Munoz A."/>
            <person name="McGill C.J."/>
            <person name="Rodriguez I.M."/>
            <person name="Rodriguez B."/>
            <person name="Murad R."/>
            <person name="Mortazavi A."/>
        </authorList>
    </citation>
    <scope>NUCLEOTIDE SEQUENCE [LARGE SCALE GENOMIC DNA]</scope>
    <source>
        <strain evidence="1 2">ALL</strain>
    </source>
</reference>
<evidence type="ECO:0000313" key="2">
    <source>
        <dbReference type="Proteomes" id="UP000298663"/>
    </source>
</evidence>
<comment type="caution">
    <text evidence="1">The sequence shown here is derived from an EMBL/GenBank/DDBJ whole genome shotgun (WGS) entry which is preliminary data.</text>
</comment>
<keyword evidence="2" id="KW-1185">Reference proteome</keyword>
<dbReference type="Proteomes" id="UP000298663">
    <property type="component" value="Unassembled WGS sequence"/>
</dbReference>
<dbReference type="AlphaFoldDB" id="A0A4U5M0W4"/>
<name>A0A4U5M0W4_STECR</name>
<evidence type="ECO:0000313" key="1">
    <source>
        <dbReference type="EMBL" id="TKR62301.1"/>
    </source>
</evidence>
<sequence length="164" mass="17558">MSSPIKATLQGAEGNDNDRLGHFGWKKRLLDLIPLKVISKLEHCAKYQKCTQKNDNLSTAVGWRSIASSPPQEGVEDGGSGGSVVATLSLSSSLSVNRRGAAAAEGRPIGFDLAADRFELAARVSTRSELGENDDDVDVDHLDVTGCAMNWKCVLEQAFLGKQN</sequence>